<dbReference type="PANTHER" id="PTHR43270:SF8">
    <property type="entry name" value="DI- AND TRIPEPTIDASE DUG2-RELATED"/>
    <property type="match status" value="1"/>
</dbReference>
<dbReference type="InterPro" id="IPR002933">
    <property type="entry name" value="Peptidase_M20"/>
</dbReference>
<keyword evidence="6" id="KW-1185">Reference proteome</keyword>
<dbReference type="GO" id="GO:0046872">
    <property type="term" value="F:metal ion binding"/>
    <property type="evidence" value="ECO:0007669"/>
    <property type="project" value="UniProtKB-KW"/>
</dbReference>
<dbReference type="AlphaFoldDB" id="A0A650CP33"/>
<keyword evidence="1" id="KW-0645">Protease</keyword>
<dbReference type="InterPro" id="IPR051458">
    <property type="entry name" value="Cyt/Met_Dipeptidase"/>
</dbReference>
<dbReference type="OrthoDB" id="24854at2157"/>
<dbReference type="Pfam" id="PF07687">
    <property type="entry name" value="M20_dimer"/>
    <property type="match status" value="1"/>
</dbReference>
<organism evidence="5 6">
    <name type="scientific">Stygiolobus azoricus</name>
    <dbReference type="NCBI Taxonomy" id="41675"/>
    <lineage>
        <taxon>Archaea</taxon>
        <taxon>Thermoproteota</taxon>
        <taxon>Thermoprotei</taxon>
        <taxon>Sulfolobales</taxon>
        <taxon>Sulfolobaceae</taxon>
        <taxon>Stygiolobus</taxon>
    </lineage>
</organism>
<dbReference type="InterPro" id="IPR011650">
    <property type="entry name" value="Peptidase_M20_dimer"/>
</dbReference>
<dbReference type="GO" id="GO:0006508">
    <property type="term" value="P:proteolysis"/>
    <property type="evidence" value="ECO:0007669"/>
    <property type="project" value="UniProtKB-KW"/>
</dbReference>
<evidence type="ECO:0000313" key="5">
    <source>
        <dbReference type="EMBL" id="QGR19599.1"/>
    </source>
</evidence>
<name>A0A650CP33_9CREN</name>
<reference evidence="5 6" key="1">
    <citation type="submission" date="2019-10" db="EMBL/GenBank/DDBJ databases">
        <title>Genome Sequences from Six Type Strain Members of the Archaeal Family Sulfolobaceae: Acidianus ambivalens, Acidianus infernus, Metallosphaera prunae, Stygiolobus azoricus, Sulfolobus metallicus, and Sulfurisphaera ohwakuensis.</title>
        <authorList>
            <person name="Counts J.A."/>
            <person name="Kelly R.M."/>
        </authorList>
    </citation>
    <scope>NUCLEOTIDE SEQUENCE [LARGE SCALE GENOMIC DNA]</scope>
    <source>
        <strain evidence="5 6">FC6</strain>
    </source>
</reference>
<evidence type="ECO:0000256" key="3">
    <source>
        <dbReference type="ARBA" id="ARBA00022801"/>
    </source>
</evidence>
<dbReference type="Gene3D" id="3.40.630.10">
    <property type="entry name" value="Zn peptidases"/>
    <property type="match status" value="1"/>
</dbReference>
<keyword evidence="2" id="KW-0479">Metal-binding</keyword>
<protein>
    <submittedName>
        <fullName evidence="5">M20/M25/M40 family metallo-hydrolase</fullName>
    </submittedName>
</protein>
<dbReference type="PANTHER" id="PTHR43270">
    <property type="entry name" value="BETA-ALA-HIS DIPEPTIDASE"/>
    <property type="match status" value="1"/>
</dbReference>
<dbReference type="GO" id="GO:0008233">
    <property type="term" value="F:peptidase activity"/>
    <property type="evidence" value="ECO:0007669"/>
    <property type="project" value="UniProtKB-KW"/>
</dbReference>
<evidence type="ECO:0000256" key="1">
    <source>
        <dbReference type="ARBA" id="ARBA00022670"/>
    </source>
</evidence>
<dbReference type="SUPFAM" id="SSF53187">
    <property type="entry name" value="Zn-dependent exopeptidases"/>
    <property type="match status" value="1"/>
</dbReference>
<dbReference type="Proteomes" id="UP000423396">
    <property type="component" value="Chromosome"/>
</dbReference>
<proteinExistence type="predicted"/>
<keyword evidence="3 5" id="KW-0378">Hydrolase</keyword>
<dbReference type="RefSeq" id="WP_156006531.1">
    <property type="nucleotide sequence ID" value="NZ_CP045483.1"/>
</dbReference>
<dbReference type="EMBL" id="CP045483">
    <property type="protein sequence ID" value="QGR19599.1"/>
    <property type="molecule type" value="Genomic_DNA"/>
</dbReference>
<dbReference type="NCBIfam" id="NF005034">
    <property type="entry name" value="PRK06446.1"/>
    <property type="match status" value="1"/>
</dbReference>
<evidence type="ECO:0000259" key="4">
    <source>
        <dbReference type="Pfam" id="PF07687"/>
    </source>
</evidence>
<evidence type="ECO:0000256" key="2">
    <source>
        <dbReference type="ARBA" id="ARBA00022723"/>
    </source>
</evidence>
<accession>A0A650CP33</accession>
<dbReference type="Gene3D" id="3.30.70.360">
    <property type="match status" value="1"/>
</dbReference>
<dbReference type="Pfam" id="PF01546">
    <property type="entry name" value="Peptidase_M20"/>
    <property type="match status" value="1"/>
</dbReference>
<sequence length="431" mass="47953">MLSQEEKQYALKKYIEFLQHPSVSATGEGIRDTASWLKDFMTELGIDSTIEDTGGHPVVLGKVNNGGDKTLLVYNHYDVQPVDPLNEWKYPPFSATIENNVVYARGASDNKGVLIARLIAFSKYKGNLNFKFLFEGEEEIGSVHLSEYVEKHKEKLNADAVIMEGAGLDAKGRPMIILGVKGLLYVQLTVRTGDRDVHSSNAPIVFNPVWELIKILNSIYDGEKVKLKGFYDDIEPINAEIKELLEKYDVDPEDIRKSLGVFKLKTSDIKSLFTVPTCNIDGIISGYTGKGSKTIVPSYAMVKMDFRLVPNQDPKKILSSLIDHIKDKAQIEVMGMEKPVRTSPNSNVVKAMINSAKRVYLNDPVIIPNSAGTQPMGVFADLGIKEIVSAIGVGTPSSNAHAPNENVNLENFYKAIEHAYEFYNEYEKLNK</sequence>
<dbReference type="KEGG" id="sazo:D1868_06060"/>
<gene>
    <name evidence="5" type="ORF">D1868_06060</name>
</gene>
<feature type="domain" description="Peptidase M20 dimerisation" evidence="4">
    <location>
        <begin position="179"/>
        <end position="329"/>
    </location>
</feature>
<dbReference type="GeneID" id="42798616"/>
<evidence type="ECO:0000313" key="6">
    <source>
        <dbReference type="Proteomes" id="UP000423396"/>
    </source>
</evidence>